<keyword evidence="1" id="KW-0413">Isomerase</keyword>
<accession>I8TV45</accession>
<protein>
    <submittedName>
        <fullName evidence="1">Enoyl-CoA hydratase/isomerase</fullName>
    </submittedName>
</protein>
<dbReference type="InterPro" id="IPR029045">
    <property type="entry name" value="ClpP/crotonase-like_dom_sf"/>
</dbReference>
<dbReference type="Pfam" id="PF00378">
    <property type="entry name" value="ECH_1"/>
    <property type="match status" value="1"/>
</dbReference>
<dbReference type="AlphaFoldDB" id="I8TV45"/>
<reference evidence="1 2" key="1">
    <citation type="journal article" date="2015" name="Genome Announc.">
        <title>Complete Genome Sequence of Pelosinus fermentans JBW45, a Member of a Remarkably Competitive Group of Negativicutes in the Firmicutes Phylum.</title>
        <authorList>
            <person name="De Leon K.B."/>
            <person name="Utturkar S.M."/>
            <person name="Camilleri L.B."/>
            <person name="Elias D.A."/>
            <person name="Arkin A.P."/>
            <person name="Fields M.W."/>
            <person name="Brown S.D."/>
            <person name="Wall J.D."/>
        </authorList>
    </citation>
    <scope>NUCLEOTIDE SEQUENCE [LARGE SCALE GENOMIC DNA]</scope>
    <source>
        <strain evidence="1 2">JBW45</strain>
    </source>
</reference>
<dbReference type="InterPro" id="IPR001753">
    <property type="entry name" value="Enoyl-CoA_hydra/iso"/>
</dbReference>
<dbReference type="Gene3D" id="1.20.5.1610">
    <property type="match status" value="1"/>
</dbReference>
<proteinExistence type="predicted"/>
<sequence length="262" mass="29409">MCAVNIDRKENVLVIESLSDGVLTIQFNHRHYNNPFSDSMQDAVINSLQSAEENSNVKAIILTGGVGRSFSVGGDFNEVKTLQGGQEVDLWIDRITKMYTACLRVSKPTIAAVDNYAIGIGFQLALTCDYRIMTERGKFIMPELKHGIACTLGQCMLEKSLGRNAMLEIIYECEAIPLQKCFDYRLINKISSPDKLLEDSHLLAKRLASYPEVAFRKTKKVVNESYVEQLITVTEQTKLAHRMTFGDGRAQQFMRKVVGETV</sequence>
<dbReference type="Proteomes" id="UP000005361">
    <property type="component" value="Chromosome"/>
</dbReference>
<dbReference type="GO" id="GO:0016853">
    <property type="term" value="F:isomerase activity"/>
    <property type="evidence" value="ECO:0007669"/>
    <property type="project" value="UniProtKB-KW"/>
</dbReference>
<dbReference type="RefSeq" id="WP_007957038.1">
    <property type="nucleotide sequence ID" value="NZ_CP010978.1"/>
</dbReference>
<dbReference type="EMBL" id="CP010978">
    <property type="protein sequence ID" value="AJQ26591.1"/>
    <property type="molecule type" value="Genomic_DNA"/>
</dbReference>
<dbReference type="PANTHER" id="PTHR11941:SF54">
    <property type="entry name" value="ENOYL-COA HYDRATASE, MITOCHONDRIAL"/>
    <property type="match status" value="1"/>
</dbReference>
<dbReference type="KEGG" id="pft:JBW_01239"/>
<dbReference type="Gene3D" id="3.90.226.10">
    <property type="entry name" value="2-enoyl-CoA Hydratase, Chain A, domain 1"/>
    <property type="match status" value="1"/>
</dbReference>
<gene>
    <name evidence="1" type="ORF">JBW_01239</name>
</gene>
<organism evidence="1 2">
    <name type="scientific">Pelosinus fermentans JBW45</name>
    <dbReference type="NCBI Taxonomy" id="1192197"/>
    <lineage>
        <taxon>Bacteria</taxon>
        <taxon>Bacillati</taxon>
        <taxon>Bacillota</taxon>
        <taxon>Negativicutes</taxon>
        <taxon>Selenomonadales</taxon>
        <taxon>Sporomusaceae</taxon>
        <taxon>Pelosinus</taxon>
    </lineage>
</organism>
<dbReference type="CDD" id="cd06558">
    <property type="entry name" value="crotonase-like"/>
    <property type="match status" value="1"/>
</dbReference>
<dbReference type="PANTHER" id="PTHR11941">
    <property type="entry name" value="ENOYL-COA HYDRATASE-RELATED"/>
    <property type="match status" value="1"/>
</dbReference>
<dbReference type="STRING" id="1192197.JBW_01239"/>
<evidence type="ECO:0000313" key="2">
    <source>
        <dbReference type="Proteomes" id="UP000005361"/>
    </source>
</evidence>
<dbReference type="HOGENOM" id="CLU_009834_7_2_9"/>
<dbReference type="OrthoDB" id="9771883at2"/>
<reference evidence="2" key="2">
    <citation type="submission" date="2015-02" db="EMBL/GenBank/DDBJ databases">
        <title>Complete Genome Sequence of Pelosinus fermentans JBW45.</title>
        <authorList>
            <person name="De Leon K.B."/>
            <person name="Utturkar S.M."/>
            <person name="Camilleri L.B."/>
            <person name="Arkin A.P."/>
            <person name="Fields M.W."/>
            <person name="Brown S.D."/>
            <person name="Wall J.D."/>
        </authorList>
    </citation>
    <scope>NUCLEOTIDE SEQUENCE [LARGE SCALE GENOMIC DNA]</scope>
    <source>
        <strain evidence="2">JBW45</strain>
    </source>
</reference>
<evidence type="ECO:0000313" key="1">
    <source>
        <dbReference type="EMBL" id="AJQ26591.1"/>
    </source>
</evidence>
<name>I8TV45_9FIRM</name>
<dbReference type="SUPFAM" id="SSF52096">
    <property type="entry name" value="ClpP/crotonase"/>
    <property type="match status" value="1"/>
</dbReference>
<dbReference type="GO" id="GO:0006635">
    <property type="term" value="P:fatty acid beta-oxidation"/>
    <property type="evidence" value="ECO:0007669"/>
    <property type="project" value="TreeGrafter"/>
</dbReference>